<gene>
    <name evidence="3" type="ORF">GQE98_04310</name>
</gene>
<keyword evidence="1" id="KW-0472">Membrane</keyword>
<dbReference type="InterPro" id="IPR029058">
    <property type="entry name" value="AB_hydrolase_fold"/>
</dbReference>
<dbReference type="SUPFAM" id="SSF53474">
    <property type="entry name" value="alpha/beta-Hydrolases"/>
    <property type="match status" value="1"/>
</dbReference>
<feature type="domain" description="Peptidase S9 prolyl oligopeptidase catalytic" evidence="2">
    <location>
        <begin position="95"/>
        <end position="271"/>
    </location>
</feature>
<accession>A0A6L8W5X3</accession>
<dbReference type="GO" id="GO:0006508">
    <property type="term" value="P:proteolysis"/>
    <property type="evidence" value="ECO:0007669"/>
    <property type="project" value="InterPro"/>
</dbReference>
<dbReference type="PANTHER" id="PTHR12277">
    <property type="entry name" value="ALPHA/BETA HYDROLASE DOMAIN-CONTAINING PROTEIN"/>
    <property type="match status" value="1"/>
</dbReference>
<dbReference type="InterPro" id="IPR001375">
    <property type="entry name" value="Peptidase_S9_cat"/>
</dbReference>
<feature type="transmembrane region" description="Helical" evidence="1">
    <location>
        <begin position="6"/>
        <end position="29"/>
    </location>
</feature>
<sequence>MSLQNSFFIAGVLIALTVALGFFGMHLFYGKIYRFNQGMEQPGDFELDGVRDVTLTSEDGSEIAAWIKPPLEGAPVILYFMGNFTSIGPSINRLKPFLDKGFGVAALVYRGSSGKGGTPSEEAFAADARALYDQLDKVMEREIPENRRLVHGYSLGSGIAARLAAERPVAALTLEASFARFCDYFTDRYYGLPFCRLMTRERYDSIERIAQINTPLLMLHGEQDDAIRIPSAQRLFDAATEPKMFQIYPDGTHTNLTDQGLVEDSLAFYRAHLPGARISD</sequence>
<keyword evidence="4" id="KW-1185">Reference proteome</keyword>
<organism evidence="3 4">
    <name type="scientific">Sneathiella litorea</name>
    <dbReference type="NCBI Taxonomy" id="2606216"/>
    <lineage>
        <taxon>Bacteria</taxon>
        <taxon>Pseudomonadati</taxon>
        <taxon>Pseudomonadota</taxon>
        <taxon>Alphaproteobacteria</taxon>
        <taxon>Sneathiellales</taxon>
        <taxon>Sneathiellaceae</taxon>
        <taxon>Sneathiella</taxon>
    </lineage>
</organism>
<dbReference type="AlphaFoldDB" id="A0A6L8W5X3"/>
<keyword evidence="1" id="KW-0812">Transmembrane</keyword>
<evidence type="ECO:0000259" key="2">
    <source>
        <dbReference type="Pfam" id="PF00326"/>
    </source>
</evidence>
<dbReference type="Pfam" id="PF00326">
    <property type="entry name" value="Peptidase_S9"/>
    <property type="match status" value="1"/>
</dbReference>
<evidence type="ECO:0000313" key="3">
    <source>
        <dbReference type="EMBL" id="MZR29854.1"/>
    </source>
</evidence>
<dbReference type="RefSeq" id="WP_161314400.1">
    <property type="nucleotide sequence ID" value="NZ_WTUW01000001.1"/>
</dbReference>
<dbReference type="Proteomes" id="UP000476030">
    <property type="component" value="Unassembled WGS sequence"/>
</dbReference>
<dbReference type="Gene3D" id="3.40.50.1820">
    <property type="entry name" value="alpha/beta hydrolase"/>
    <property type="match status" value="1"/>
</dbReference>
<dbReference type="EMBL" id="WTUW01000001">
    <property type="protein sequence ID" value="MZR29854.1"/>
    <property type="molecule type" value="Genomic_DNA"/>
</dbReference>
<proteinExistence type="predicted"/>
<evidence type="ECO:0000313" key="4">
    <source>
        <dbReference type="Proteomes" id="UP000476030"/>
    </source>
</evidence>
<dbReference type="GO" id="GO:0008236">
    <property type="term" value="F:serine-type peptidase activity"/>
    <property type="evidence" value="ECO:0007669"/>
    <property type="project" value="InterPro"/>
</dbReference>
<reference evidence="3 4" key="1">
    <citation type="submission" date="2019-12" db="EMBL/GenBank/DDBJ databases">
        <title>Snethiella sp. nov. sp. isolated from sea sand.</title>
        <authorList>
            <person name="Kim J."/>
            <person name="Jeong S.E."/>
            <person name="Jung H.S."/>
            <person name="Jeon C.O."/>
        </authorList>
    </citation>
    <scope>NUCLEOTIDE SEQUENCE [LARGE SCALE GENOMIC DNA]</scope>
    <source>
        <strain evidence="3 4">DP05</strain>
    </source>
</reference>
<evidence type="ECO:0000256" key="1">
    <source>
        <dbReference type="SAM" id="Phobius"/>
    </source>
</evidence>
<protein>
    <submittedName>
        <fullName evidence="3">Prolyl oligopeptidase family serine peptidase</fullName>
    </submittedName>
</protein>
<name>A0A6L8W5X3_9PROT</name>
<keyword evidence="1" id="KW-1133">Transmembrane helix</keyword>
<comment type="caution">
    <text evidence="3">The sequence shown here is derived from an EMBL/GenBank/DDBJ whole genome shotgun (WGS) entry which is preliminary data.</text>
</comment>
<dbReference type="PANTHER" id="PTHR12277:SF81">
    <property type="entry name" value="PROTEIN ABHD13"/>
    <property type="match status" value="1"/>
</dbReference>